<accession>A0A8T2RW67</accession>
<dbReference type="SMART" id="SM00737">
    <property type="entry name" value="ML"/>
    <property type="match status" value="1"/>
</dbReference>
<dbReference type="Gene3D" id="2.60.40.770">
    <property type="match status" value="1"/>
</dbReference>
<dbReference type="InterPro" id="IPR003172">
    <property type="entry name" value="ML_dom"/>
</dbReference>
<dbReference type="EMBL" id="CM035429">
    <property type="protein sequence ID" value="KAH7300121.1"/>
    <property type="molecule type" value="Genomic_DNA"/>
</dbReference>
<evidence type="ECO:0000256" key="4">
    <source>
        <dbReference type="ARBA" id="ARBA00022448"/>
    </source>
</evidence>
<evidence type="ECO:0000313" key="10">
    <source>
        <dbReference type="Proteomes" id="UP000825935"/>
    </source>
</evidence>
<evidence type="ECO:0000313" key="9">
    <source>
        <dbReference type="EMBL" id="KAH7300121.1"/>
    </source>
</evidence>
<gene>
    <name evidence="9" type="ORF">KP509_24G045400</name>
</gene>
<dbReference type="OMA" id="TCLTFNT"/>
<feature type="domain" description="MD-2-related lipid-recognition" evidence="8">
    <location>
        <begin position="25"/>
        <end position="140"/>
    </location>
</feature>
<comment type="caution">
    <text evidence="9">The sequence shown here is derived from an EMBL/GenBank/DDBJ whole genome shotgun (WGS) entry which is preliminary data.</text>
</comment>
<protein>
    <recommendedName>
        <fullName evidence="8">MD-2-related lipid-recognition domain-containing protein</fullName>
    </recommendedName>
</protein>
<evidence type="ECO:0000256" key="2">
    <source>
        <dbReference type="ARBA" id="ARBA00006370"/>
    </source>
</evidence>
<dbReference type="OrthoDB" id="6409159at2759"/>
<dbReference type="PANTHER" id="PTHR11306:SF0">
    <property type="entry name" value="PHOSPHATIDYLGLYCEROL_PHOSPHATIDYLINOSITOL TRANSFER PROTEIN"/>
    <property type="match status" value="1"/>
</dbReference>
<evidence type="ECO:0000256" key="7">
    <source>
        <dbReference type="SAM" id="SignalP"/>
    </source>
</evidence>
<sequence length="150" mass="16665">MGRCLQLVFSLIIIFSPFASAKYSWRPCSSTEEYQVTVNDVKVNPDPIKRGGNATFEIPAVASETIIGGTIKVQVYYLGLNVHEEMEDLCVRTNCPIPPGQFSLINSESLPSYAPTGSYRLQMRVENELGHLLTCLSINFQISSMQSELL</sequence>
<feature type="signal peptide" evidence="7">
    <location>
        <begin position="1"/>
        <end position="21"/>
    </location>
</feature>
<keyword evidence="4" id="KW-0813">Transport</keyword>
<dbReference type="GO" id="GO:0015918">
    <property type="term" value="P:sterol transport"/>
    <property type="evidence" value="ECO:0007669"/>
    <property type="project" value="InterPro"/>
</dbReference>
<keyword evidence="6" id="KW-0445">Lipid transport</keyword>
<dbReference type="AlphaFoldDB" id="A0A8T2RW67"/>
<comment type="subunit">
    <text evidence="3">Monomer.</text>
</comment>
<proteinExistence type="inferred from homology"/>
<dbReference type="InterPro" id="IPR014756">
    <property type="entry name" value="Ig_E-set"/>
</dbReference>
<evidence type="ECO:0000256" key="1">
    <source>
        <dbReference type="ARBA" id="ARBA00002053"/>
    </source>
</evidence>
<evidence type="ECO:0000256" key="5">
    <source>
        <dbReference type="ARBA" id="ARBA00022729"/>
    </source>
</evidence>
<keyword evidence="10" id="KW-1185">Reference proteome</keyword>
<dbReference type="GO" id="GO:0032934">
    <property type="term" value="F:sterol binding"/>
    <property type="evidence" value="ECO:0007669"/>
    <property type="project" value="InterPro"/>
</dbReference>
<dbReference type="SUPFAM" id="SSF81296">
    <property type="entry name" value="E set domains"/>
    <property type="match status" value="1"/>
</dbReference>
<evidence type="ECO:0000256" key="6">
    <source>
        <dbReference type="ARBA" id="ARBA00023055"/>
    </source>
</evidence>
<evidence type="ECO:0000256" key="3">
    <source>
        <dbReference type="ARBA" id="ARBA00011245"/>
    </source>
</evidence>
<dbReference type="InterPro" id="IPR039670">
    <property type="entry name" value="NPC2-like"/>
</dbReference>
<comment type="function">
    <text evidence="1">Catalyzes the intermembrane transfer of phosphatidylglycerol and phosphatidylinositol.</text>
</comment>
<dbReference type="EMBL" id="CM035429">
    <property type="protein sequence ID" value="KAH7300122.1"/>
    <property type="molecule type" value="Genomic_DNA"/>
</dbReference>
<keyword evidence="5 7" id="KW-0732">Signal</keyword>
<name>A0A8T2RW67_CERRI</name>
<comment type="similarity">
    <text evidence="2">Belongs to the NPC2 family.</text>
</comment>
<dbReference type="PANTHER" id="PTHR11306">
    <property type="entry name" value="NIEMANN PICK TYPE C2 PROTEIN NPC2-RELATED"/>
    <property type="match status" value="1"/>
</dbReference>
<organism evidence="9 10">
    <name type="scientific">Ceratopteris richardii</name>
    <name type="common">Triangle waterfern</name>
    <dbReference type="NCBI Taxonomy" id="49495"/>
    <lineage>
        <taxon>Eukaryota</taxon>
        <taxon>Viridiplantae</taxon>
        <taxon>Streptophyta</taxon>
        <taxon>Embryophyta</taxon>
        <taxon>Tracheophyta</taxon>
        <taxon>Polypodiopsida</taxon>
        <taxon>Polypodiidae</taxon>
        <taxon>Polypodiales</taxon>
        <taxon>Pteridineae</taxon>
        <taxon>Pteridaceae</taxon>
        <taxon>Parkerioideae</taxon>
        <taxon>Ceratopteris</taxon>
    </lineage>
</organism>
<reference evidence="9" key="1">
    <citation type="submission" date="2021-08" db="EMBL/GenBank/DDBJ databases">
        <title>WGS assembly of Ceratopteris richardii.</title>
        <authorList>
            <person name="Marchant D.B."/>
            <person name="Chen G."/>
            <person name="Jenkins J."/>
            <person name="Shu S."/>
            <person name="Leebens-Mack J."/>
            <person name="Grimwood J."/>
            <person name="Schmutz J."/>
            <person name="Soltis P."/>
            <person name="Soltis D."/>
            <person name="Chen Z.-H."/>
        </authorList>
    </citation>
    <scope>NUCLEOTIDE SEQUENCE</scope>
    <source>
        <strain evidence="9">Whitten #5841</strain>
        <tissue evidence="9">Leaf</tissue>
    </source>
</reference>
<feature type="chain" id="PRO_5036435690" description="MD-2-related lipid-recognition domain-containing protein" evidence="7">
    <location>
        <begin position="22"/>
        <end position="150"/>
    </location>
</feature>
<dbReference type="Pfam" id="PF02221">
    <property type="entry name" value="E1_DerP2_DerF2"/>
    <property type="match status" value="1"/>
</dbReference>
<evidence type="ECO:0000259" key="8">
    <source>
        <dbReference type="SMART" id="SM00737"/>
    </source>
</evidence>
<dbReference type="Proteomes" id="UP000825935">
    <property type="component" value="Chromosome 24"/>
</dbReference>